<dbReference type="SUPFAM" id="SSF51445">
    <property type="entry name" value="(Trans)glycosidases"/>
    <property type="match status" value="1"/>
</dbReference>
<comment type="catalytic activity">
    <reaction evidence="1">
        <text>Hydrolysis of terminal non-reducing N-acetyl-D-hexosamine residues in N-acetyl-beta-D-hexosaminides.</text>
        <dbReference type="EC" id="3.2.1.52"/>
    </reaction>
</comment>
<evidence type="ECO:0000256" key="3">
    <source>
        <dbReference type="ARBA" id="ARBA00012663"/>
    </source>
</evidence>
<dbReference type="PANTHER" id="PTHR30480">
    <property type="entry name" value="BETA-HEXOSAMINIDASE-RELATED"/>
    <property type="match status" value="1"/>
</dbReference>
<dbReference type="RefSeq" id="WP_114379198.1">
    <property type="nucleotide sequence ID" value="NZ_QPJD01000003.1"/>
</dbReference>
<gene>
    <name evidence="8" type="ORF">DFP97_103395</name>
</gene>
<evidence type="ECO:0000313" key="8">
    <source>
        <dbReference type="EMBL" id="RCW50374.1"/>
    </source>
</evidence>
<dbReference type="EMBL" id="QPJD01000003">
    <property type="protein sequence ID" value="RCW50374.1"/>
    <property type="molecule type" value="Genomic_DNA"/>
</dbReference>
<dbReference type="NCBIfam" id="NF003740">
    <property type="entry name" value="PRK05337.1"/>
    <property type="match status" value="1"/>
</dbReference>
<dbReference type="Pfam" id="PF00933">
    <property type="entry name" value="Glyco_hydro_3"/>
    <property type="match status" value="1"/>
</dbReference>
<dbReference type="OrthoDB" id="9805821at2"/>
<evidence type="ECO:0000256" key="6">
    <source>
        <dbReference type="SAM" id="SignalP"/>
    </source>
</evidence>
<evidence type="ECO:0000313" key="9">
    <source>
        <dbReference type="Proteomes" id="UP000252415"/>
    </source>
</evidence>
<evidence type="ECO:0000256" key="4">
    <source>
        <dbReference type="ARBA" id="ARBA00022801"/>
    </source>
</evidence>
<dbReference type="InterPro" id="IPR017853">
    <property type="entry name" value="GH"/>
</dbReference>
<protein>
    <recommendedName>
        <fullName evidence="3">beta-N-acetylhexosaminidase</fullName>
        <ecNumber evidence="3">3.2.1.52</ecNumber>
    </recommendedName>
</protein>
<feature type="signal peptide" evidence="6">
    <location>
        <begin position="1"/>
        <end position="26"/>
    </location>
</feature>
<evidence type="ECO:0000256" key="2">
    <source>
        <dbReference type="ARBA" id="ARBA00005336"/>
    </source>
</evidence>
<dbReference type="PANTHER" id="PTHR30480:SF13">
    <property type="entry name" value="BETA-HEXOSAMINIDASE"/>
    <property type="match status" value="1"/>
</dbReference>
<organism evidence="8 9">
    <name type="scientific">Paenibacillus prosopidis</name>
    <dbReference type="NCBI Taxonomy" id="630520"/>
    <lineage>
        <taxon>Bacteria</taxon>
        <taxon>Bacillati</taxon>
        <taxon>Bacillota</taxon>
        <taxon>Bacilli</taxon>
        <taxon>Bacillales</taxon>
        <taxon>Paenibacillaceae</taxon>
        <taxon>Paenibacillus</taxon>
    </lineage>
</organism>
<dbReference type="InterPro" id="IPR001764">
    <property type="entry name" value="Glyco_hydro_3_N"/>
</dbReference>
<keyword evidence="6" id="KW-0732">Signal</keyword>
<comment type="caution">
    <text evidence="8">The sequence shown here is derived from an EMBL/GenBank/DDBJ whole genome shotgun (WGS) entry which is preliminary data.</text>
</comment>
<feature type="domain" description="Glycoside hydrolase family 3 N-terminal" evidence="7">
    <location>
        <begin position="44"/>
        <end position="366"/>
    </location>
</feature>
<evidence type="ECO:0000256" key="5">
    <source>
        <dbReference type="ARBA" id="ARBA00023295"/>
    </source>
</evidence>
<sequence>MYKKIALLLSHSLIFSLLVCCGTSTANKPNEAIDPIKEKIAGMTIDEKIGQMVIVGLKGTSIQARALKMIESYHIGGFILYKENIADANQTMTLLNQLKAANISNTAPLWLSVDQEGGKVSRMPDEFIELPKAQQVGMVNQRSYTRQIGLALGKEVHSLGFNMDFAPVLDINSNPNNPVIGDRSFGSDPQTVVRHGIETMKAIQSEQVAAVVKHFPGHGDTSVDSHLDLPVVYKTLKELQSFELLPFEEAIKQGADAIMIAHLLIPNIDKQNPASLSRTIITNLLRENLKFDGVVITDDMTMGGIIKHYDIGEAAIKSVQAGSDILLVGHDYDKQVSVLQALKKSTDNGILTEETLDRSVYRILRLKAKYNLKDDPVISIDVDKVNRKIEAALEASLPLLPEIIDRRI</sequence>
<dbReference type="GO" id="GO:0005975">
    <property type="term" value="P:carbohydrate metabolic process"/>
    <property type="evidence" value="ECO:0007669"/>
    <property type="project" value="InterPro"/>
</dbReference>
<feature type="chain" id="PRO_5016867566" description="beta-N-acetylhexosaminidase" evidence="6">
    <location>
        <begin position="27"/>
        <end position="408"/>
    </location>
</feature>
<evidence type="ECO:0000259" key="7">
    <source>
        <dbReference type="Pfam" id="PF00933"/>
    </source>
</evidence>
<reference evidence="8 9" key="1">
    <citation type="submission" date="2018-07" db="EMBL/GenBank/DDBJ databases">
        <title>Genomic Encyclopedia of Type Strains, Phase III (KMG-III): the genomes of soil and plant-associated and newly described type strains.</title>
        <authorList>
            <person name="Whitman W."/>
        </authorList>
    </citation>
    <scope>NUCLEOTIDE SEQUENCE [LARGE SCALE GENOMIC DNA]</scope>
    <source>
        <strain evidence="8 9">CECT 7506</strain>
    </source>
</reference>
<dbReference type="InterPro" id="IPR050226">
    <property type="entry name" value="NagZ_Beta-hexosaminidase"/>
</dbReference>
<keyword evidence="4" id="KW-0378">Hydrolase</keyword>
<keyword evidence="9" id="KW-1185">Reference proteome</keyword>
<name>A0A368W5J9_9BACL</name>
<dbReference type="Proteomes" id="UP000252415">
    <property type="component" value="Unassembled WGS sequence"/>
</dbReference>
<keyword evidence="5" id="KW-0326">Glycosidase</keyword>
<evidence type="ECO:0000256" key="1">
    <source>
        <dbReference type="ARBA" id="ARBA00001231"/>
    </source>
</evidence>
<dbReference type="EC" id="3.2.1.52" evidence="3"/>
<dbReference type="Gene3D" id="3.20.20.300">
    <property type="entry name" value="Glycoside hydrolase, family 3, N-terminal domain"/>
    <property type="match status" value="1"/>
</dbReference>
<dbReference type="AlphaFoldDB" id="A0A368W5J9"/>
<comment type="similarity">
    <text evidence="2">Belongs to the glycosyl hydrolase 3 family.</text>
</comment>
<proteinExistence type="inferred from homology"/>
<accession>A0A368W5J9</accession>
<dbReference type="GO" id="GO:0009254">
    <property type="term" value="P:peptidoglycan turnover"/>
    <property type="evidence" value="ECO:0007669"/>
    <property type="project" value="TreeGrafter"/>
</dbReference>
<dbReference type="InterPro" id="IPR036962">
    <property type="entry name" value="Glyco_hydro_3_N_sf"/>
</dbReference>
<dbReference type="GO" id="GO:0004563">
    <property type="term" value="F:beta-N-acetylhexosaminidase activity"/>
    <property type="evidence" value="ECO:0007669"/>
    <property type="project" value="UniProtKB-EC"/>
</dbReference>